<evidence type="ECO:0000259" key="3">
    <source>
        <dbReference type="Pfam" id="PF07584"/>
    </source>
</evidence>
<proteinExistence type="predicted"/>
<evidence type="ECO:0000313" key="5">
    <source>
        <dbReference type="Proteomes" id="UP001284601"/>
    </source>
</evidence>
<feature type="transmembrane region" description="Helical" evidence="2">
    <location>
        <begin position="52"/>
        <end position="74"/>
    </location>
</feature>
<evidence type="ECO:0000256" key="1">
    <source>
        <dbReference type="SAM" id="MobiDB-lite"/>
    </source>
</evidence>
<evidence type="ECO:0000313" key="4">
    <source>
        <dbReference type="EMBL" id="MDW5598871.1"/>
    </source>
</evidence>
<keyword evidence="5" id="KW-1185">Reference proteome</keyword>
<keyword evidence="2" id="KW-1133">Transmembrane helix</keyword>
<feature type="transmembrane region" description="Helical" evidence="2">
    <location>
        <begin position="6"/>
        <end position="23"/>
    </location>
</feature>
<dbReference type="RefSeq" id="WP_318601470.1">
    <property type="nucleotide sequence ID" value="NZ_JAWSTH010000205.1"/>
</dbReference>
<dbReference type="EMBL" id="JAWSTH010000205">
    <property type="protein sequence ID" value="MDW5598871.1"/>
    <property type="molecule type" value="Genomic_DNA"/>
</dbReference>
<accession>A0ABU4I031</accession>
<feature type="region of interest" description="Disordered" evidence="1">
    <location>
        <begin position="233"/>
        <end position="252"/>
    </location>
</feature>
<protein>
    <submittedName>
        <fullName evidence="4">VWA domain-containing protein</fullName>
    </submittedName>
</protein>
<dbReference type="NCBIfam" id="TIGR02226">
    <property type="entry name" value="two_anch"/>
    <property type="match status" value="1"/>
</dbReference>
<dbReference type="Proteomes" id="UP001284601">
    <property type="component" value="Unassembled WGS sequence"/>
</dbReference>
<gene>
    <name evidence="4" type="ORF">R7226_31220</name>
</gene>
<reference evidence="5" key="1">
    <citation type="submission" date="2023-07" db="EMBL/GenBank/DDBJ databases">
        <title>Conexibacter stalactiti sp. nov., isolated from stalactites in a lava cave and emended description of the genus Conexibacter.</title>
        <authorList>
            <person name="Lee S.D."/>
        </authorList>
    </citation>
    <scope>NUCLEOTIDE SEQUENCE [LARGE SCALE GENOMIC DNA]</scope>
    <source>
        <strain evidence="5">KCTC 39840</strain>
    </source>
</reference>
<name>A0ABU4I031_9ACTN</name>
<evidence type="ECO:0000256" key="2">
    <source>
        <dbReference type="SAM" id="Phobius"/>
    </source>
</evidence>
<comment type="caution">
    <text evidence="4">The sequence shown here is derived from an EMBL/GenBank/DDBJ whole genome shotgun (WGS) entry which is preliminary data.</text>
</comment>
<dbReference type="Pfam" id="PF07584">
    <property type="entry name" value="BatA"/>
    <property type="match status" value="1"/>
</dbReference>
<dbReference type="PANTHER" id="PTHR37464">
    <property type="entry name" value="BLL2463 PROTEIN"/>
    <property type="match status" value="1"/>
</dbReference>
<dbReference type="InterPro" id="IPR011933">
    <property type="entry name" value="Double_TM_dom"/>
</dbReference>
<dbReference type="InterPro" id="IPR036465">
    <property type="entry name" value="vWFA_dom_sf"/>
</dbReference>
<keyword evidence="2" id="KW-0812">Transmembrane</keyword>
<keyword evidence="2" id="KW-0472">Membrane</keyword>
<organism evidence="4 5">
    <name type="scientific">Conexibacter stalactiti</name>
    <dbReference type="NCBI Taxonomy" id="1940611"/>
    <lineage>
        <taxon>Bacteria</taxon>
        <taxon>Bacillati</taxon>
        <taxon>Actinomycetota</taxon>
        <taxon>Thermoleophilia</taxon>
        <taxon>Solirubrobacterales</taxon>
        <taxon>Conexibacteraceae</taxon>
        <taxon>Conexibacter</taxon>
    </lineage>
</organism>
<dbReference type="PANTHER" id="PTHR37464:SF1">
    <property type="entry name" value="BLL2463 PROTEIN"/>
    <property type="match status" value="1"/>
</dbReference>
<reference evidence="4 5" key="2">
    <citation type="submission" date="2023-10" db="EMBL/GenBank/DDBJ databases">
        <authorList>
            <person name="Han X.F."/>
        </authorList>
    </citation>
    <scope>NUCLEOTIDE SEQUENCE [LARGE SCALE GENOMIC DNA]</scope>
    <source>
        <strain evidence="4 5">KCTC 39840</strain>
    </source>
</reference>
<dbReference type="InterPro" id="IPR024163">
    <property type="entry name" value="Aerotolerance_reg_N"/>
</dbReference>
<feature type="domain" description="Aerotolerance regulator N-terminal" evidence="3">
    <location>
        <begin position="1"/>
        <end position="76"/>
    </location>
</feature>
<sequence>MSLLAPWFLAGLLVLAPLLTLHLRRRRRRQEVASLLLWRELASAAPGRRRTALVPSLLLLLQVLIVVLLVLALARPARDGAEAGAGLAPQVYVLDDSRTMRATDVAPDRLTAVRRDLERRLARLPAATPVTVVAAGAVPRLLVAGASPDAASDALADLRATAPNADLRAGLTLAGGQLHRAGGTVTLVHAIENSAPRVERDGVAYAAVTVGTRADDQVLEQPIARCAPVATPAPAAGATRPAGPPSAGSPAAPPTCTVFAAVRNDGDASLGERLVVERDGTATASRALTLAPGERVEVAFPAPAGARLTIRLDSSTGTAADSATVTVPAPASPTAVTLVSDRPADAPLARALAATPGVTLRLIPPQDYTAADASTPDLLVLDRWLPDGELPAARSLLLVAPPRLPGGRVGAALADPTLSGTAAATLLLAGVDLDALAIDAGAARRTTLPTALRALAWAPGGPLLAAGTIPGERPERIALLTFDPQASTLPQLPAFPILLANVVAWASGGAADLAAAGAGDATSAAATDASAADPVILRASDGGGTLPGPPREWWPWLVAAGLLLLLAEWSYPRWPRRRESAA</sequence>
<dbReference type="Gene3D" id="3.40.50.410">
    <property type="entry name" value="von Willebrand factor, type A domain"/>
    <property type="match status" value="1"/>
</dbReference>